<dbReference type="Gene3D" id="3.90.650.10">
    <property type="entry name" value="PurM-like C-terminal domain"/>
    <property type="match status" value="1"/>
</dbReference>
<evidence type="ECO:0000256" key="5">
    <source>
        <dbReference type="ARBA" id="ARBA00022598"/>
    </source>
</evidence>
<evidence type="ECO:0000256" key="6">
    <source>
        <dbReference type="ARBA" id="ARBA00022741"/>
    </source>
</evidence>
<keyword evidence="5 12" id="KW-0436">Ligase</keyword>
<organism evidence="15 16">
    <name type="scientific">Gaopeijia maritima</name>
    <dbReference type="NCBI Taxonomy" id="3119007"/>
    <lineage>
        <taxon>Bacteria</taxon>
        <taxon>Pseudomonadati</taxon>
        <taxon>Gemmatimonadota</taxon>
        <taxon>Longimicrobiia</taxon>
        <taxon>Gaopeijiales</taxon>
        <taxon>Gaopeijiaceae</taxon>
        <taxon>Gaopeijia</taxon>
    </lineage>
</organism>
<dbReference type="RefSeq" id="WP_405277315.1">
    <property type="nucleotide sequence ID" value="NZ_JBBHLI010000004.1"/>
</dbReference>
<dbReference type="InterPro" id="IPR004733">
    <property type="entry name" value="PurM_cligase"/>
</dbReference>
<comment type="pathway">
    <text evidence="1 12">Purine metabolism; IMP biosynthesis via de novo pathway; 5-amino-1-(5-phospho-D-ribosyl)imidazole from N(2)-formyl-N(1)-(5-phospho-D-ribosyl)glycinamide: step 2/2.</text>
</comment>
<evidence type="ECO:0000256" key="8">
    <source>
        <dbReference type="ARBA" id="ARBA00031908"/>
    </source>
</evidence>
<dbReference type="Pfam" id="PF00586">
    <property type="entry name" value="AIRS"/>
    <property type="match status" value="1"/>
</dbReference>
<dbReference type="EMBL" id="JBBHLI010000004">
    <property type="protein sequence ID" value="MEK9501191.1"/>
    <property type="molecule type" value="Genomic_DNA"/>
</dbReference>
<comment type="similarity">
    <text evidence="2 12">Belongs to the AIR synthase family.</text>
</comment>
<dbReference type="InterPro" id="IPR010918">
    <property type="entry name" value="PurM-like_C_dom"/>
</dbReference>
<dbReference type="PANTHER" id="PTHR10520">
    <property type="entry name" value="TRIFUNCTIONAL PURINE BIOSYNTHETIC PROTEIN ADENOSINE-3-RELATED"/>
    <property type="match status" value="1"/>
</dbReference>
<dbReference type="CDD" id="cd02196">
    <property type="entry name" value="PurM"/>
    <property type="match status" value="1"/>
</dbReference>
<dbReference type="SUPFAM" id="SSF55326">
    <property type="entry name" value="PurM N-terminal domain-like"/>
    <property type="match status" value="1"/>
</dbReference>
<keyword evidence="12" id="KW-0963">Cytoplasm</keyword>
<evidence type="ECO:0000313" key="15">
    <source>
        <dbReference type="EMBL" id="MEK9501191.1"/>
    </source>
</evidence>
<name>A0ABU9E8X2_9BACT</name>
<dbReference type="NCBIfam" id="TIGR00878">
    <property type="entry name" value="purM"/>
    <property type="match status" value="1"/>
</dbReference>
<dbReference type="Gene3D" id="3.30.1330.10">
    <property type="entry name" value="PurM-like, N-terminal domain"/>
    <property type="match status" value="1"/>
</dbReference>
<dbReference type="InterPro" id="IPR036921">
    <property type="entry name" value="PurM-like_N_sf"/>
</dbReference>
<evidence type="ECO:0000256" key="10">
    <source>
        <dbReference type="ARBA" id="ARBA00033093"/>
    </source>
</evidence>
<evidence type="ECO:0000259" key="13">
    <source>
        <dbReference type="Pfam" id="PF00586"/>
    </source>
</evidence>
<reference evidence="15 16" key="1">
    <citation type="submission" date="2024-02" db="EMBL/GenBank/DDBJ databases">
        <title>A novel Gemmatimonadota bacterium.</title>
        <authorList>
            <person name="Du Z.-J."/>
            <person name="Ye Y.-Q."/>
        </authorList>
    </citation>
    <scope>NUCLEOTIDE SEQUENCE [LARGE SCALE GENOMIC DNA]</scope>
    <source>
        <strain evidence="15 16">DH-20</strain>
    </source>
</reference>
<evidence type="ECO:0000256" key="4">
    <source>
        <dbReference type="ARBA" id="ARBA00020367"/>
    </source>
</evidence>
<dbReference type="Pfam" id="PF02769">
    <property type="entry name" value="AIRS_C"/>
    <property type="match status" value="1"/>
</dbReference>
<dbReference type="InterPro" id="IPR016188">
    <property type="entry name" value="PurM-like_N"/>
</dbReference>
<dbReference type="SUPFAM" id="SSF56042">
    <property type="entry name" value="PurM C-terminal domain-like"/>
    <property type="match status" value="1"/>
</dbReference>
<gene>
    <name evidence="12 15" type="primary">purM</name>
    <name evidence="15" type="ORF">WI372_09390</name>
</gene>
<dbReference type="InterPro" id="IPR036676">
    <property type="entry name" value="PurM-like_C_sf"/>
</dbReference>
<evidence type="ECO:0000313" key="16">
    <source>
        <dbReference type="Proteomes" id="UP001484239"/>
    </source>
</evidence>
<proteinExistence type="inferred from homology"/>
<sequence>MADGGWSYRDAGVDLDAAERAKDRLKALVAETRDANTLSGLGLFGGLYSVPDDVEGPVLVSSADGVGTKLKVAFMAGRHDTVGQCLVNHCVNDILVQGARPLFFLDYLATGAMDETVVTEVVTGVAQACKENACSLLGGETAQMPDFYADDEYDLAGFIVGLVERGRILDGSAIAEGDVLLGLASSGLHTNGYTLARKIVFDHMGLRVDDEFPELERTVGEVLLDMHRSYLSLLWPLLQRDRLHGLAHITGGGIPGNLPRVLPEGLGAAVDRGSWTPPPLFRVLQRAGGVERDEMYRVFNMGIGMIAVVPPGEVAAVTAELEAAGEAVTVLGAIERGSGVRWTD</sequence>
<dbReference type="Proteomes" id="UP001484239">
    <property type="component" value="Unassembled WGS sequence"/>
</dbReference>
<evidence type="ECO:0000256" key="9">
    <source>
        <dbReference type="ARBA" id="ARBA00032931"/>
    </source>
</evidence>
<evidence type="ECO:0000256" key="2">
    <source>
        <dbReference type="ARBA" id="ARBA00010280"/>
    </source>
</evidence>
<evidence type="ECO:0000256" key="11">
    <source>
        <dbReference type="ARBA" id="ARBA00049057"/>
    </source>
</evidence>
<keyword evidence="7 12" id="KW-0067">ATP-binding</keyword>
<dbReference type="PANTHER" id="PTHR10520:SF12">
    <property type="entry name" value="TRIFUNCTIONAL PURINE BIOSYNTHETIC PROTEIN ADENOSINE-3"/>
    <property type="match status" value="1"/>
</dbReference>
<accession>A0ABU9E8X2</accession>
<dbReference type="HAMAP" id="MF_00741">
    <property type="entry name" value="AIRS"/>
    <property type="match status" value="1"/>
</dbReference>
<keyword evidence="6 12" id="KW-0547">Nucleotide-binding</keyword>
<feature type="domain" description="PurM-like N-terminal" evidence="13">
    <location>
        <begin position="57"/>
        <end position="163"/>
    </location>
</feature>
<evidence type="ECO:0000256" key="1">
    <source>
        <dbReference type="ARBA" id="ARBA00004686"/>
    </source>
</evidence>
<comment type="caution">
    <text evidence="15">The sequence shown here is derived from an EMBL/GenBank/DDBJ whole genome shotgun (WGS) entry which is preliminary data.</text>
</comment>
<evidence type="ECO:0000256" key="7">
    <source>
        <dbReference type="ARBA" id="ARBA00022840"/>
    </source>
</evidence>
<comment type="subcellular location">
    <subcellularLocation>
        <location evidence="12">Cytoplasm</location>
    </subcellularLocation>
</comment>
<keyword evidence="12" id="KW-0658">Purine biosynthesis</keyword>
<evidence type="ECO:0000256" key="3">
    <source>
        <dbReference type="ARBA" id="ARBA00013047"/>
    </source>
</evidence>
<evidence type="ECO:0000259" key="14">
    <source>
        <dbReference type="Pfam" id="PF02769"/>
    </source>
</evidence>
<dbReference type="EC" id="6.3.3.1" evidence="3 12"/>
<dbReference type="GO" id="GO:0004641">
    <property type="term" value="F:phosphoribosylformylglycinamidine cyclo-ligase activity"/>
    <property type="evidence" value="ECO:0007669"/>
    <property type="project" value="UniProtKB-EC"/>
</dbReference>
<evidence type="ECO:0000256" key="12">
    <source>
        <dbReference type="HAMAP-Rule" id="MF_00741"/>
    </source>
</evidence>
<comment type="catalytic activity">
    <reaction evidence="11 12">
        <text>2-formamido-N(1)-(5-O-phospho-beta-D-ribosyl)acetamidine + ATP = 5-amino-1-(5-phospho-beta-D-ribosyl)imidazole + ADP + phosphate + H(+)</text>
        <dbReference type="Rhea" id="RHEA:23032"/>
        <dbReference type="ChEBI" id="CHEBI:15378"/>
        <dbReference type="ChEBI" id="CHEBI:30616"/>
        <dbReference type="ChEBI" id="CHEBI:43474"/>
        <dbReference type="ChEBI" id="CHEBI:137981"/>
        <dbReference type="ChEBI" id="CHEBI:147287"/>
        <dbReference type="ChEBI" id="CHEBI:456216"/>
        <dbReference type="EC" id="6.3.3.1"/>
    </reaction>
</comment>
<keyword evidence="16" id="KW-1185">Reference proteome</keyword>
<protein>
    <recommendedName>
        <fullName evidence="4 12">Phosphoribosylformylglycinamidine cyclo-ligase</fullName>
        <ecNumber evidence="3 12">6.3.3.1</ecNumber>
    </recommendedName>
    <alternativeName>
        <fullName evidence="9 12">AIR synthase</fullName>
    </alternativeName>
    <alternativeName>
        <fullName evidence="10 12">AIRS</fullName>
    </alternativeName>
    <alternativeName>
        <fullName evidence="8 12">Phosphoribosyl-aminoimidazole synthetase</fullName>
    </alternativeName>
</protein>
<feature type="domain" description="PurM-like C-terminal" evidence="14">
    <location>
        <begin position="176"/>
        <end position="339"/>
    </location>
</feature>